<dbReference type="InterPro" id="IPR000276">
    <property type="entry name" value="GPCR_Rhodpsn"/>
</dbReference>
<evidence type="ECO:0000256" key="5">
    <source>
        <dbReference type="ARBA" id="ARBA00022989"/>
    </source>
</evidence>
<keyword evidence="5" id="KW-1133">Transmembrane helix</keyword>
<dbReference type="Gene3D" id="1.20.1070.10">
    <property type="entry name" value="Rhodopsin 7-helix transmembrane proteins"/>
    <property type="match status" value="1"/>
</dbReference>
<keyword evidence="9" id="KW-0325">Glycoprotein</keyword>
<dbReference type="PANTHER" id="PTHR24248">
    <property type="entry name" value="ADRENERGIC RECEPTOR-RELATED G-PROTEIN COUPLED RECEPTOR"/>
    <property type="match status" value="1"/>
</dbReference>
<sequence length="228" mass="25563">MFIVSLAVADITVAVLVMPLKVAYTLMSQWKFGLPLCKDVAHVRRPVLHGLHPALSAIALDGYWAIHDPINYASERTLKRGARHDCRRLGGQHDHLYPPLIEWNDWPRTSRRRRSACSPRREVTSSKLPKRPAEAQGEGGCETGSHEEKSRHHINHSTEVDAIEISTIAVTDESTSSSANKGSDDKTETNQQDKQMATTEDLQTRNNLTVESARPKGAELWFLMETFT</sequence>
<accession>A0AAV4VXE4</accession>
<feature type="compositionally biased region" description="Polar residues" evidence="11">
    <location>
        <begin position="168"/>
        <end position="181"/>
    </location>
</feature>
<keyword evidence="6" id="KW-0297">G-protein coupled receptor</keyword>
<dbReference type="Proteomes" id="UP001054945">
    <property type="component" value="Unassembled WGS sequence"/>
</dbReference>
<evidence type="ECO:0000256" key="6">
    <source>
        <dbReference type="ARBA" id="ARBA00023040"/>
    </source>
</evidence>
<feature type="region of interest" description="Disordered" evidence="11">
    <location>
        <begin position="111"/>
        <end position="216"/>
    </location>
</feature>
<comment type="subcellular location">
    <subcellularLocation>
        <location evidence="1">Cell membrane</location>
        <topology evidence="1">Multi-pass membrane protein</topology>
    </subcellularLocation>
</comment>
<gene>
    <name evidence="13" type="primary">GCR1</name>
    <name evidence="13" type="ORF">CEXT_591591</name>
</gene>
<dbReference type="Pfam" id="PF00001">
    <property type="entry name" value="7tm_1"/>
    <property type="match status" value="1"/>
</dbReference>
<evidence type="ECO:0000256" key="11">
    <source>
        <dbReference type="SAM" id="MobiDB-lite"/>
    </source>
</evidence>
<keyword evidence="14" id="KW-1185">Reference proteome</keyword>
<feature type="compositionally biased region" description="Polar residues" evidence="11">
    <location>
        <begin position="189"/>
        <end position="210"/>
    </location>
</feature>
<dbReference type="GO" id="GO:0004930">
    <property type="term" value="F:G protein-coupled receptor activity"/>
    <property type="evidence" value="ECO:0007669"/>
    <property type="project" value="UniProtKB-KW"/>
</dbReference>
<dbReference type="EMBL" id="BPLR01015279">
    <property type="protein sequence ID" value="GIY74966.1"/>
    <property type="molecule type" value="Genomic_DNA"/>
</dbReference>
<dbReference type="SUPFAM" id="SSF81321">
    <property type="entry name" value="Family A G protein-coupled receptor-like"/>
    <property type="match status" value="1"/>
</dbReference>
<dbReference type="PROSITE" id="PS50262">
    <property type="entry name" value="G_PROTEIN_RECEP_F1_2"/>
    <property type="match status" value="1"/>
</dbReference>
<reference evidence="13 14" key="1">
    <citation type="submission" date="2021-06" db="EMBL/GenBank/DDBJ databases">
        <title>Caerostris extrusa draft genome.</title>
        <authorList>
            <person name="Kono N."/>
            <person name="Arakawa K."/>
        </authorList>
    </citation>
    <scope>NUCLEOTIDE SEQUENCE [LARGE SCALE GENOMIC DNA]</scope>
</reference>
<evidence type="ECO:0000259" key="12">
    <source>
        <dbReference type="PROSITE" id="PS50262"/>
    </source>
</evidence>
<feature type="domain" description="G-protein coupled receptors family 1 profile" evidence="12">
    <location>
        <begin position="1"/>
        <end position="80"/>
    </location>
</feature>
<dbReference type="InterPro" id="IPR017452">
    <property type="entry name" value="GPCR_Rhodpsn_7TM"/>
</dbReference>
<organism evidence="13 14">
    <name type="scientific">Caerostris extrusa</name>
    <name type="common">Bark spider</name>
    <name type="synonym">Caerostris bankana</name>
    <dbReference type="NCBI Taxonomy" id="172846"/>
    <lineage>
        <taxon>Eukaryota</taxon>
        <taxon>Metazoa</taxon>
        <taxon>Ecdysozoa</taxon>
        <taxon>Arthropoda</taxon>
        <taxon>Chelicerata</taxon>
        <taxon>Arachnida</taxon>
        <taxon>Araneae</taxon>
        <taxon>Araneomorphae</taxon>
        <taxon>Entelegynae</taxon>
        <taxon>Araneoidea</taxon>
        <taxon>Araneidae</taxon>
        <taxon>Caerostris</taxon>
    </lineage>
</organism>
<comment type="similarity">
    <text evidence="2">Belongs to the G-protein coupled receptor 1 family.</text>
</comment>
<keyword evidence="3" id="KW-1003">Cell membrane</keyword>
<evidence type="ECO:0000256" key="10">
    <source>
        <dbReference type="ARBA" id="ARBA00023224"/>
    </source>
</evidence>
<evidence type="ECO:0000256" key="7">
    <source>
        <dbReference type="ARBA" id="ARBA00023136"/>
    </source>
</evidence>
<keyword evidence="7" id="KW-0472">Membrane</keyword>
<dbReference type="GO" id="GO:0005886">
    <property type="term" value="C:plasma membrane"/>
    <property type="evidence" value="ECO:0007669"/>
    <property type="project" value="UniProtKB-SubCell"/>
</dbReference>
<protein>
    <submittedName>
        <fullName evidence="13">Tyramine receptor 1</fullName>
    </submittedName>
</protein>
<dbReference type="AlphaFoldDB" id="A0AAV4VXE4"/>
<evidence type="ECO:0000256" key="3">
    <source>
        <dbReference type="ARBA" id="ARBA00022475"/>
    </source>
</evidence>
<evidence type="ECO:0000256" key="2">
    <source>
        <dbReference type="ARBA" id="ARBA00010663"/>
    </source>
</evidence>
<keyword evidence="8 13" id="KW-0675">Receptor</keyword>
<evidence type="ECO:0000256" key="1">
    <source>
        <dbReference type="ARBA" id="ARBA00004651"/>
    </source>
</evidence>
<evidence type="ECO:0000256" key="9">
    <source>
        <dbReference type="ARBA" id="ARBA00023180"/>
    </source>
</evidence>
<comment type="caution">
    <text evidence="13">The sequence shown here is derived from an EMBL/GenBank/DDBJ whole genome shotgun (WGS) entry which is preliminary data.</text>
</comment>
<keyword evidence="10" id="KW-0807">Transducer</keyword>
<evidence type="ECO:0000256" key="8">
    <source>
        <dbReference type="ARBA" id="ARBA00023170"/>
    </source>
</evidence>
<evidence type="ECO:0000313" key="14">
    <source>
        <dbReference type="Proteomes" id="UP001054945"/>
    </source>
</evidence>
<name>A0AAV4VXE4_CAEEX</name>
<evidence type="ECO:0000313" key="13">
    <source>
        <dbReference type="EMBL" id="GIY74966.1"/>
    </source>
</evidence>
<keyword evidence="4" id="KW-0812">Transmembrane</keyword>
<proteinExistence type="inferred from homology"/>
<dbReference type="PANTHER" id="PTHR24248:SF174">
    <property type="entry name" value="TYRAMINE_OCTOPAMINE RECEPTOR"/>
    <property type="match status" value="1"/>
</dbReference>
<evidence type="ECO:0000256" key="4">
    <source>
        <dbReference type="ARBA" id="ARBA00022692"/>
    </source>
</evidence>